<organism evidence="3">
    <name type="scientific">marine sediment metagenome</name>
    <dbReference type="NCBI Taxonomy" id="412755"/>
    <lineage>
        <taxon>unclassified sequences</taxon>
        <taxon>metagenomes</taxon>
        <taxon>ecological metagenomes</taxon>
    </lineage>
</organism>
<proteinExistence type="predicted"/>
<dbReference type="EMBL" id="LAZR01032612">
    <property type="protein sequence ID" value="KKL50400.1"/>
    <property type="molecule type" value="Genomic_DNA"/>
</dbReference>
<dbReference type="Pfam" id="PF00071">
    <property type="entry name" value="Ras"/>
    <property type="match status" value="1"/>
</dbReference>
<dbReference type="FunFam" id="3.40.50.300:FF:001329">
    <property type="entry name" value="Small GTP-binding protein, putative"/>
    <property type="match status" value="1"/>
</dbReference>
<sequence>TDQGVMPKSLVIMPFPNFNLKGIIKYIERHDDNFRGGFELSTITLLFNEVDDLIFYKYMAYLESAFSECAGKIIELENKNAETDEIFVQINKLRRNITEILGDLRNKEKTTTEQEAFPEDAEVAEVISGYNFKIVVCGDPSVGKTSTILRFTDKAFMRTYIPTLGVVISEKNFIVKKQYINLILWDIAGQTKFEVMRRHFYQGTEAVVLIFDLTNRKSFESILNWYKDIKKNVIPYQGELVGFILGNKEDLFDERKVKFEEAMKLVDKFNLEYIETSALTGKNVEKSFLKLSEALLKSRT</sequence>
<dbReference type="InterPro" id="IPR027417">
    <property type="entry name" value="P-loop_NTPase"/>
</dbReference>
<evidence type="ECO:0000256" key="1">
    <source>
        <dbReference type="ARBA" id="ARBA00022741"/>
    </source>
</evidence>
<dbReference type="SMART" id="SM00173">
    <property type="entry name" value="RAS"/>
    <property type="match status" value="1"/>
</dbReference>
<evidence type="ECO:0000256" key="2">
    <source>
        <dbReference type="ARBA" id="ARBA00023134"/>
    </source>
</evidence>
<dbReference type="PRINTS" id="PR00449">
    <property type="entry name" value="RASTRNSFRMNG"/>
</dbReference>
<dbReference type="PROSITE" id="PS51419">
    <property type="entry name" value="RAB"/>
    <property type="match status" value="1"/>
</dbReference>
<dbReference type="GO" id="GO:0005525">
    <property type="term" value="F:GTP binding"/>
    <property type="evidence" value="ECO:0007669"/>
    <property type="project" value="UniProtKB-KW"/>
</dbReference>
<dbReference type="PROSITE" id="PS51421">
    <property type="entry name" value="RAS"/>
    <property type="match status" value="1"/>
</dbReference>
<gene>
    <name evidence="3" type="ORF">LCGC14_2305850</name>
</gene>
<dbReference type="Gene3D" id="3.40.50.300">
    <property type="entry name" value="P-loop containing nucleotide triphosphate hydrolases"/>
    <property type="match status" value="1"/>
</dbReference>
<dbReference type="AlphaFoldDB" id="A0A0F9EZI2"/>
<accession>A0A0F9EZI2</accession>
<protein>
    <recommendedName>
        <fullName evidence="4">GTP-binding protein</fullName>
    </recommendedName>
</protein>
<dbReference type="SUPFAM" id="SSF52540">
    <property type="entry name" value="P-loop containing nucleoside triphosphate hydrolases"/>
    <property type="match status" value="1"/>
</dbReference>
<dbReference type="InterPro" id="IPR005225">
    <property type="entry name" value="Small_GTP-bd"/>
</dbReference>
<evidence type="ECO:0000313" key="3">
    <source>
        <dbReference type="EMBL" id="KKL50400.1"/>
    </source>
</evidence>
<reference evidence="3" key="1">
    <citation type="journal article" date="2015" name="Nature">
        <title>Complex archaea that bridge the gap between prokaryotes and eukaryotes.</title>
        <authorList>
            <person name="Spang A."/>
            <person name="Saw J.H."/>
            <person name="Jorgensen S.L."/>
            <person name="Zaremba-Niedzwiedzka K."/>
            <person name="Martijn J."/>
            <person name="Lind A.E."/>
            <person name="van Eijk R."/>
            <person name="Schleper C."/>
            <person name="Guy L."/>
            <person name="Ettema T.J."/>
        </authorList>
    </citation>
    <scope>NUCLEOTIDE SEQUENCE</scope>
</reference>
<dbReference type="NCBIfam" id="TIGR00231">
    <property type="entry name" value="small_GTP"/>
    <property type="match status" value="1"/>
</dbReference>
<dbReference type="InterPro" id="IPR050227">
    <property type="entry name" value="Rab"/>
</dbReference>
<dbReference type="GO" id="GO:0003924">
    <property type="term" value="F:GTPase activity"/>
    <property type="evidence" value="ECO:0007669"/>
    <property type="project" value="InterPro"/>
</dbReference>
<keyword evidence="1" id="KW-0547">Nucleotide-binding</keyword>
<dbReference type="SMART" id="SM00175">
    <property type="entry name" value="RAB"/>
    <property type="match status" value="1"/>
</dbReference>
<dbReference type="SMART" id="SM00176">
    <property type="entry name" value="RAN"/>
    <property type="match status" value="1"/>
</dbReference>
<feature type="non-terminal residue" evidence="3">
    <location>
        <position position="1"/>
    </location>
</feature>
<comment type="caution">
    <text evidence="3">The sequence shown here is derived from an EMBL/GenBank/DDBJ whole genome shotgun (WGS) entry which is preliminary data.</text>
</comment>
<name>A0A0F9EZI2_9ZZZZ</name>
<dbReference type="PROSITE" id="PS51420">
    <property type="entry name" value="RHO"/>
    <property type="match status" value="1"/>
</dbReference>
<dbReference type="SMART" id="SM00174">
    <property type="entry name" value="RHO"/>
    <property type="match status" value="1"/>
</dbReference>
<dbReference type="PANTHER" id="PTHR47977">
    <property type="entry name" value="RAS-RELATED PROTEIN RAB"/>
    <property type="match status" value="1"/>
</dbReference>
<keyword evidence="2" id="KW-0342">GTP-binding</keyword>
<evidence type="ECO:0008006" key="4">
    <source>
        <dbReference type="Google" id="ProtNLM"/>
    </source>
</evidence>
<dbReference type="CDD" id="cd00154">
    <property type="entry name" value="Rab"/>
    <property type="match status" value="1"/>
</dbReference>
<dbReference type="InterPro" id="IPR001806">
    <property type="entry name" value="Small_GTPase"/>
</dbReference>